<reference evidence="2 3" key="1">
    <citation type="submission" date="2019-02" db="EMBL/GenBank/DDBJ databases">
        <title>Deep-cultivation of Planctomycetes and their phenomic and genomic characterization uncovers novel biology.</title>
        <authorList>
            <person name="Wiegand S."/>
            <person name="Jogler M."/>
            <person name="Boedeker C."/>
            <person name="Pinto D."/>
            <person name="Vollmers J."/>
            <person name="Rivas-Marin E."/>
            <person name="Kohn T."/>
            <person name="Peeters S.H."/>
            <person name="Heuer A."/>
            <person name="Rast P."/>
            <person name="Oberbeckmann S."/>
            <person name="Bunk B."/>
            <person name="Jeske O."/>
            <person name="Meyerdierks A."/>
            <person name="Storesund J.E."/>
            <person name="Kallscheuer N."/>
            <person name="Luecker S."/>
            <person name="Lage O.M."/>
            <person name="Pohl T."/>
            <person name="Merkel B.J."/>
            <person name="Hornburger P."/>
            <person name="Mueller R.-W."/>
            <person name="Bruemmer F."/>
            <person name="Labrenz M."/>
            <person name="Spormann A.M."/>
            <person name="Op den Camp H."/>
            <person name="Overmann J."/>
            <person name="Amann R."/>
            <person name="Jetten M.S.M."/>
            <person name="Mascher T."/>
            <person name="Medema M.H."/>
            <person name="Devos D.P."/>
            <person name="Kaster A.-K."/>
            <person name="Ovreas L."/>
            <person name="Rohde M."/>
            <person name="Galperin M.Y."/>
            <person name="Jogler C."/>
        </authorList>
    </citation>
    <scope>NUCLEOTIDE SEQUENCE [LARGE SCALE GENOMIC DNA]</scope>
    <source>
        <strain evidence="2 3">Pan241w</strain>
    </source>
</reference>
<organism evidence="2 3">
    <name type="scientific">Gimesia alba</name>
    <dbReference type="NCBI Taxonomy" id="2527973"/>
    <lineage>
        <taxon>Bacteria</taxon>
        <taxon>Pseudomonadati</taxon>
        <taxon>Planctomycetota</taxon>
        <taxon>Planctomycetia</taxon>
        <taxon>Planctomycetales</taxon>
        <taxon>Planctomycetaceae</taxon>
        <taxon>Gimesia</taxon>
    </lineage>
</organism>
<dbReference type="AlphaFoldDB" id="A0A517R9K0"/>
<evidence type="ECO:0000256" key="1">
    <source>
        <dbReference type="SAM" id="SignalP"/>
    </source>
</evidence>
<accession>A0A517R9K0</accession>
<evidence type="ECO:0008006" key="4">
    <source>
        <dbReference type="Google" id="ProtNLM"/>
    </source>
</evidence>
<evidence type="ECO:0000313" key="2">
    <source>
        <dbReference type="EMBL" id="QDT40569.1"/>
    </source>
</evidence>
<dbReference type="EMBL" id="CP036269">
    <property type="protein sequence ID" value="QDT40569.1"/>
    <property type="molecule type" value="Genomic_DNA"/>
</dbReference>
<proteinExistence type="predicted"/>
<feature type="chain" id="PRO_5022192353" description="Secretin/TonB short N-terminal domain-containing protein" evidence="1">
    <location>
        <begin position="28"/>
        <end position="279"/>
    </location>
</feature>
<protein>
    <recommendedName>
        <fullName evidence="4">Secretin/TonB short N-terminal domain-containing protein</fullName>
    </recommendedName>
</protein>
<dbReference type="RefSeq" id="WP_145210749.1">
    <property type="nucleotide sequence ID" value="NZ_CP036269.1"/>
</dbReference>
<gene>
    <name evidence="2" type="ORF">Pan241w_06260</name>
</gene>
<dbReference type="Proteomes" id="UP000317171">
    <property type="component" value="Chromosome"/>
</dbReference>
<name>A0A517R9K0_9PLAN</name>
<dbReference type="OrthoDB" id="268770at2"/>
<feature type="signal peptide" evidence="1">
    <location>
        <begin position="1"/>
        <end position="27"/>
    </location>
</feature>
<dbReference type="KEGG" id="gaz:Pan241w_06260"/>
<sequence length="279" mass="30659" precursor="true">MSGILRQKLVVVLMCYLTAGWLVVANAEDQPGKVVTKTHNWPVKFTVQEKVPAVTQKKIEIKQPFYPALTEAEQQIQTALNTATECDFPGVPLSKALSSLQKQHSINVFLDGLALKEQGLTTDEPINVSLSGVPFKSTLDIILNPIGLDYVVDGEVLKITTQEEAARTLKVRIYPVGDMCKTPDDYDALESVIQKTCVLTSRSRSKYYPVGDLVLGAPGKKTVPTVSVEASISVVPQCKALVVNDTDRVHTKIVDLLTQLRQVRKDQEEAPVKKEGNAY</sequence>
<keyword evidence="1" id="KW-0732">Signal</keyword>
<keyword evidence="3" id="KW-1185">Reference proteome</keyword>
<evidence type="ECO:0000313" key="3">
    <source>
        <dbReference type="Proteomes" id="UP000317171"/>
    </source>
</evidence>